<dbReference type="Gene3D" id="2.40.110.10">
    <property type="entry name" value="Butyryl-CoA Dehydrogenase, subunit A, domain 2"/>
    <property type="match status" value="1"/>
</dbReference>
<name>A0A316H9V3_9PSEU</name>
<evidence type="ECO:0000256" key="1">
    <source>
        <dbReference type="ARBA" id="ARBA00023002"/>
    </source>
</evidence>
<feature type="domain" description="Acyl-CoA dehydrogenase C-terminal" evidence="2">
    <location>
        <begin position="252"/>
        <end position="381"/>
    </location>
</feature>
<dbReference type="InterPro" id="IPR013107">
    <property type="entry name" value="Acyl-CoA_DH_C"/>
</dbReference>
<keyword evidence="1" id="KW-0560">Oxidoreductase</keyword>
<dbReference type="Proteomes" id="UP000246005">
    <property type="component" value="Unassembled WGS sequence"/>
</dbReference>
<dbReference type="PIRSF" id="PIRSF016578">
    <property type="entry name" value="HsaA"/>
    <property type="match status" value="1"/>
</dbReference>
<dbReference type="EMBL" id="QGHB01000030">
    <property type="protein sequence ID" value="PWK77969.1"/>
    <property type="molecule type" value="Genomic_DNA"/>
</dbReference>
<sequence length="404" mass="42721">MPAQSVSLQGAAAPLAGSACEPMIAAARSLIPLLASESSEAEQQRRITLPSLHAIREAGLLRLGTPVAWGGHGASVRMVTEVCIELARGCAASSWIVGIAYGGCLFAGQLDDRIRRILWAENPDAIVCGTANPSGIATRTTQGFTIEGTWSWMSGVHHADWALLGIQWTDEMSGPRRGMALVSTRELKVIDTWRVAGMRGTGSDTVATNGLHVADEWVVSLDAMADGEYRSRHPDEPRVTFHLSINLPLVGTCVGIAVSVLETVIAAAIGGKRAASPLYTSLAEAPAHQINIARAAVMIDTARLHLARAADEVDAHARAGGRPDRSSRARLRMDASHAVHCARDAVSLLLDTGGAGSFADGTVLQRAWRDLETASRHAAFSLQTSSEIYGRVLLGRSLPTGPVL</sequence>
<dbReference type="Gene3D" id="1.10.540.10">
    <property type="entry name" value="Acyl-CoA dehydrogenase/oxidase, N-terminal domain"/>
    <property type="match status" value="1"/>
</dbReference>
<evidence type="ECO:0000259" key="2">
    <source>
        <dbReference type="Pfam" id="PF08028"/>
    </source>
</evidence>
<dbReference type="InterPro" id="IPR050741">
    <property type="entry name" value="Acyl-CoA_dehydrogenase"/>
</dbReference>
<dbReference type="InterPro" id="IPR036250">
    <property type="entry name" value="AcylCo_DH-like_C"/>
</dbReference>
<evidence type="ECO:0000313" key="4">
    <source>
        <dbReference type="Proteomes" id="UP000246005"/>
    </source>
</evidence>
<accession>A0A316H9V3</accession>
<dbReference type="Pfam" id="PF08028">
    <property type="entry name" value="Acyl-CoA_dh_2"/>
    <property type="match status" value="1"/>
</dbReference>
<dbReference type="GO" id="GO:0033539">
    <property type="term" value="P:fatty acid beta-oxidation using acyl-CoA dehydrogenase"/>
    <property type="evidence" value="ECO:0007669"/>
    <property type="project" value="TreeGrafter"/>
</dbReference>
<proteinExistence type="predicted"/>
<dbReference type="InterPro" id="IPR046373">
    <property type="entry name" value="Acyl-CoA_Oxase/DH_mid-dom_sf"/>
</dbReference>
<organism evidence="3 4">
    <name type="scientific">Lentzea atacamensis</name>
    <dbReference type="NCBI Taxonomy" id="531938"/>
    <lineage>
        <taxon>Bacteria</taxon>
        <taxon>Bacillati</taxon>
        <taxon>Actinomycetota</taxon>
        <taxon>Actinomycetes</taxon>
        <taxon>Pseudonocardiales</taxon>
        <taxon>Pseudonocardiaceae</taxon>
        <taxon>Lentzea</taxon>
    </lineage>
</organism>
<dbReference type="SUPFAM" id="SSF47203">
    <property type="entry name" value="Acyl-CoA dehydrogenase C-terminal domain-like"/>
    <property type="match status" value="1"/>
</dbReference>
<protein>
    <submittedName>
        <fullName evidence="3">Alkylation response protein AidB-like acyl-CoA dehydrogenase</fullName>
    </submittedName>
</protein>
<dbReference type="InterPro" id="IPR009100">
    <property type="entry name" value="AcylCoA_DH/oxidase_NM_dom_sf"/>
</dbReference>
<gene>
    <name evidence="3" type="ORF">C8D88_1306</name>
</gene>
<dbReference type="InterPro" id="IPR037069">
    <property type="entry name" value="AcylCoA_DH/ox_N_sf"/>
</dbReference>
<dbReference type="PANTHER" id="PTHR48083:SF19">
    <property type="entry name" value="FLAVIN-DEPENDENT MONOOXYGENASE, OXYGENASE SUBUNIT HSAA"/>
    <property type="match status" value="1"/>
</dbReference>
<dbReference type="Gene3D" id="1.20.140.10">
    <property type="entry name" value="Butyryl-CoA Dehydrogenase, subunit A, domain 3"/>
    <property type="match status" value="1"/>
</dbReference>
<evidence type="ECO:0000313" key="3">
    <source>
        <dbReference type="EMBL" id="PWK77969.1"/>
    </source>
</evidence>
<reference evidence="3 4" key="1">
    <citation type="submission" date="2018-05" db="EMBL/GenBank/DDBJ databases">
        <title>Genomic Encyclopedia of Type Strains, Phase IV (KMG-IV): sequencing the most valuable type-strain genomes for metagenomic binning, comparative biology and taxonomic classification.</title>
        <authorList>
            <person name="Goeker M."/>
        </authorList>
    </citation>
    <scope>NUCLEOTIDE SEQUENCE [LARGE SCALE GENOMIC DNA]</scope>
    <source>
        <strain evidence="3 4">DSM 45480</strain>
    </source>
</reference>
<dbReference type="GO" id="GO:0050660">
    <property type="term" value="F:flavin adenine dinucleotide binding"/>
    <property type="evidence" value="ECO:0007669"/>
    <property type="project" value="InterPro"/>
</dbReference>
<dbReference type="GO" id="GO:0003995">
    <property type="term" value="F:acyl-CoA dehydrogenase activity"/>
    <property type="evidence" value="ECO:0007669"/>
    <property type="project" value="TreeGrafter"/>
</dbReference>
<dbReference type="GO" id="GO:0016712">
    <property type="term" value="F:oxidoreductase activity, acting on paired donors, with incorporation or reduction of molecular oxygen, reduced flavin or flavoprotein as one donor, and incorporation of one atom of oxygen"/>
    <property type="evidence" value="ECO:0007669"/>
    <property type="project" value="TreeGrafter"/>
</dbReference>
<dbReference type="GO" id="GO:0005737">
    <property type="term" value="C:cytoplasm"/>
    <property type="evidence" value="ECO:0007669"/>
    <property type="project" value="TreeGrafter"/>
</dbReference>
<dbReference type="AlphaFoldDB" id="A0A316H9V3"/>
<dbReference type="SUPFAM" id="SSF56645">
    <property type="entry name" value="Acyl-CoA dehydrogenase NM domain-like"/>
    <property type="match status" value="1"/>
</dbReference>
<comment type="caution">
    <text evidence="3">The sequence shown here is derived from an EMBL/GenBank/DDBJ whole genome shotgun (WGS) entry which is preliminary data.</text>
</comment>
<dbReference type="PANTHER" id="PTHR48083">
    <property type="entry name" value="MEDIUM-CHAIN SPECIFIC ACYL-COA DEHYDROGENASE, MITOCHONDRIAL-RELATED"/>
    <property type="match status" value="1"/>
</dbReference>